<feature type="compositionally biased region" description="Acidic residues" evidence="1">
    <location>
        <begin position="695"/>
        <end position="708"/>
    </location>
</feature>
<dbReference type="RefSeq" id="WP_141783377.1">
    <property type="nucleotide sequence ID" value="NZ_BAAAIK010000008.1"/>
</dbReference>
<dbReference type="InterPro" id="IPR026881">
    <property type="entry name" value="WYL_dom"/>
</dbReference>
<keyword evidence="4" id="KW-0347">Helicase</keyword>
<dbReference type="InterPro" id="IPR032830">
    <property type="entry name" value="XPB/Ssl2_N"/>
</dbReference>
<evidence type="ECO:0000259" key="3">
    <source>
        <dbReference type="Pfam" id="PF13625"/>
    </source>
</evidence>
<name>A0A542YLV5_9MICO</name>
<dbReference type="GO" id="GO:0004386">
    <property type="term" value="F:helicase activity"/>
    <property type="evidence" value="ECO:0007669"/>
    <property type="project" value="UniProtKB-KW"/>
</dbReference>
<feature type="domain" description="Helicase XPB/Ssl2 N-terminal" evidence="3">
    <location>
        <begin position="518"/>
        <end position="637"/>
    </location>
</feature>
<sequence>MPAPHNVGAWLDSRTDEQLQFLLEARPDLRRGAPLLGLEDLARRLESPWSVSTILMELPSPAVEVMEAVTALDTRASLPRLSALLNDGGRDGDEHRRAVLHWLHVLESLGLVWPTDDGWTPNVAAHQVLINPLLLGPPVSVLAQGLTVAGLTRLYSAFGASPPTRKAELLAGLDALYADPSRIRQQVALAPPPVVDSLTREVDRLARASASGVRSLVKDDEPWTPEAQRRFGEEVRMNQWAVDAGLAFTEGGSTYSYSYAPVRYPAEVLLALAPPSYRAPFHPEPPPLQTAAVSEARTERDSAAAVTAALAAQMAVLEQTLRTPLKLLKSGGVGARELTRVAKAVGVGTAEARLALELGASLRFYDLGPDLRAGEEFEAWRSGSPAERATDLLLTWWRETAPPTRERDDDGKARPALLRQDGAGLPPAVLVTRPLAGLEDDAAVTGPEPVLDQIAWAHPLTAFDPQDLRCAWDEAALFGVIRDGRLTRLGRALLTGDRETVRAVLEDLLPGESREVLFGSDLTVVVPGSPGAAVVDLLDTVAVRESHGVGATWRVSEASVREALDRGYPVDVLLAELREVAGGPLPQPLEYLLRDVERRHGRVGVRPAACVVVSEDESLVAELAATKVLRSLGLTAVAPTVLVAAQDVPTTLAALRKAGYLPVEQDAGGARMVEVRSRGPVAERGPEPTGTEAPSPDESDTPPPGDEDGTGHPSEADFAALLESVTGPTHPPGAPRRPSYRREEPAELVARLRAGDPPPHAVVDPGVLSQVEGWSRQLSPEEVRHLATAVAAGDDVLIRYRNENGNETHRRVSGLQVSGGYLTGYCHLRKDDRYFRLDRILSVVPLR</sequence>
<feature type="domain" description="WYL" evidence="2">
    <location>
        <begin position="783"/>
        <end position="843"/>
    </location>
</feature>
<keyword evidence="4" id="KW-0378">Hydrolase</keyword>
<evidence type="ECO:0000256" key="1">
    <source>
        <dbReference type="SAM" id="MobiDB-lite"/>
    </source>
</evidence>
<accession>A0A542YLV5</accession>
<proteinExistence type="predicted"/>
<evidence type="ECO:0000259" key="2">
    <source>
        <dbReference type="Pfam" id="PF13280"/>
    </source>
</evidence>
<dbReference type="AlphaFoldDB" id="A0A542YLV5"/>
<comment type="caution">
    <text evidence="4">The sequence shown here is derived from an EMBL/GenBank/DDBJ whole genome shotgun (WGS) entry which is preliminary data.</text>
</comment>
<evidence type="ECO:0000313" key="5">
    <source>
        <dbReference type="Proteomes" id="UP000319516"/>
    </source>
</evidence>
<keyword evidence="5" id="KW-1185">Reference proteome</keyword>
<dbReference type="Pfam" id="PF13625">
    <property type="entry name" value="Helicase_C_3"/>
    <property type="match status" value="1"/>
</dbReference>
<keyword evidence="4" id="KW-0067">ATP-binding</keyword>
<dbReference type="EMBL" id="VFOP01000001">
    <property type="protein sequence ID" value="TQL49070.1"/>
    <property type="molecule type" value="Genomic_DNA"/>
</dbReference>
<dbReference type="Proteomes" id="UP000319516">
    <property type="component" value="Unassembled WGS sequence"/>
</dbReference>
<reference evidence="4 5" key="1">
    <citation type="submission" date="2019-06" db="EMBL/GenBank/DDBJ databases">
        <title>Sequencing the genomes of 1000 actinobacteria strains.</title>
        <authorList>
            <person name="Klenk H.-P."/>
        </authorList>
    </citation>
    <scope>NUCLEOTIDE SEQUENCE [LARGE SCALE GENOMIC DNA]</scope>
    <source>
        <strain evidence="4 5">DSM 12335</strain>
    </source>
</reference>
<evidence type="ECO:0000313" key="4">
    <source>
        <dbReference type="EMBL" id="TQL49070.1"/>
    </source>
</evidence>
<dbReference type="Pfam" id="PF13280">
    <property type="entry name" value="WYL"/>
    <property type="match status" value="1"/>
</dbReference>
<organism evidence="4 5">
    <name type="scientific">Ornithinicoccus hortensis</name>
    <dbReference type="NCBI Taxonomy" id="82346"/>
    <lineage>
        <taxon>Bacteria</taxon>
        <taxon>Bacillati</taxon>
        <taxon>Actinomycetota</taxon>
        <taxon>Actinomycetes</taxon>
        <taxon>Micrococcales</taxon>
        <taxon>Intrasporangiaceae</taxon>
        <taxon>Ornithinicoccus</taxon>
    </lineage>
</organism>
<protein>
    <submittedName>
        <fullName evidence="4">XPB/Ssl2-like helicase family protein</fullName>
    </submittedName>
</protein>
<keyword evidence="4" id="KW-0547">Nucleotide-binding</keyword>
<gene>
    <name evidence="4" type="ORF">FB467_0135</name>
</gene>
<feature type="region of interest" description="Disordered" evidence="1">
    <location>
        <begin position="677"/>
        <end position="714"/>
    </location>
</feature>
<dbReference type="PROSITE" id="PS52050">
    <property type="entry name" value="WYL"/>
    <property type="match status" value="1"/>
</dbReference>
<dbReference type="OrthoDB" id="3415124at2"/>